<dbReference type="EC" id="4.3.3.7" evidence="5"/>
<comment type="similarity">
    <text evidence="2">Belongs to the DapA family.</text>
</comment>
<dbReference type="InterPro" id="IPR013785">
    <property type="entry name" value="Aldolase_TIM"/>
</dbReference>
<dbReference type="PANTHER" id="PTHR12128:SF67">
    <property type="entry name" value="BLR3884 PROTEIN"/>
    <property type="match status" value="1"/>
</dbReference>
<evidence type="ECO:0000256" key="1">
    <source>
        <dbReference type="ARBA" id="ARBA00023239"/>
    </source>
</evidence>
<feature type="active site" description="Proton donor/acceptor" evidence="3">
    <location>
        <position position="140"/>
    </location>
</feature>
<protein>
    <submittedName>
        <fullName evidence="5">4-hydroxy-tetrahydrodipicolinate synthase</fullName>
        <ecNumber evidence="5">4.3.3.7</ecNumber>
    </submittedName>
</protein>
<keyword evidence="1 2" id="KW-0456">Lyase</keyword>
<dbReference type="GO" id="GO:0008840">
    <property type="term" value="F:4-hydroxy-tetrahydrodipicolinate synthase activity"/>
    <property type="evidence" value="ECO:0007669"/>
    <property type="project" value="UniProtKB-EC"/>
</dbReference>
<feature type="binding site" evidence="4">
    <location>
        <position position="211"/>
    </location>
    <ligand>
        <name>pyruvate</name>
        <dbReference type="ChEBI" id="CHEBI:15361"/>
    </ligand>
</feature>
<keyword evidence="6" id="KW-1185">Reference proteome</keyword>
<reference evidence="5 6" key="1">
    <citation type="submission" date="2020-04" db="EMBL/GenBank/DDBJ databases">
        <authorList>
            <person name="De Canck E."/>
        </authorList>
    </citation>
    <scope>NUCLEOTIDE SEQUENCE [LARGE SCALE GENOMIC DNA]</scope>
    <source>
        <strain evidence="5 6">LMG 28688</strain>
    </source>
</reference>
<proteinExistence type="inferred from homology"/>
<dbReference type="SMART" id="SM01130">
    <property type="entry name" value="DHDPS"/>
    <property type="match status" value="1"/>
</dbReference>
<evidence type="ECO:0000313" key="6">
    <source>
        <dbReference type="Proteomes" id="UP000494119"/>
    </source>
</evidence>
<dbReference type="Pfam" id="PF00701">
    <property type="entry name" value="DHDPS"/>
    <property type="match status" value="1"/>
</dbReference>
<gene>
    <name evidence="5" type="primary">dapA_2</name>
    <name evidence="5" type="ORF">LMG28688_02632</name>
</gene>
<evidence type="ECO:0000256" key="4">
    <source>
        <dbReference type="PIRSR" id="PIRSR001365-2"/>
    </source>
</evidence>
<accession>A0A6J5FVJ8</accession>
<dbReference type="Proteomes" id="UP000494119">
    <property type="component" value="Unassembled WGS sequence"/>
</dbReference>
<organism evidence="5 6">
    <name type="scientific">Paraburkholderia caffeinitolerans</name>
    <dbReference type="NCBI Taxonomy" id="1723730"/>
    <lineage>
        <taxon>Bacteria</taxon>
        <taxon>Pseudomonadati</taxon>
        <taxon>Pseudomonadota</taxon>
        <taxon>Betaproteobacteria</taxon>
        <taxon>Burkholderiales</taxon>
        <taxon>Burkholderiaceae</taxon>
        <taxon>Paraburkholderia</taxon>
    </lineage>
</organism>
<dbReference type="Gene3D" id="3.20.20.70">
    <property type="entry name" value="Aldolase class I"/>
    <property type="match status" value="1"/>
</dbReference>
<dbReference type="PIRSF" id="PIRSF001365">
    <property type="entry name" value="DHDPS"/>
    <property type="match status" value="1"/>
</dbReference>
<dbReference type="CDD" id="cd00408">
    <property type="entry name" value="DHDPS-like"/>
    <property type="match status" value="1"/>
</dbReference>
<dbReference type="PANTHER" id="PTHR12128">
    <property type="entry name" value="DIHYDRODIPICOLINATE SYNTHASE"/>
    <property type="match status" value="1"/>
</dbReference>
<dbReference type="SUPFAM" id="SSF51569">
    <property type="entry name" value="Aldolase"/>
    <property type="match status" value="1"/>
</dbReference>
<dbReference type="RefSeq" id="WP_129563566.1">
    <property type="nucleotide sequence ID" value="NZ_CADIKL010000011.1"/>
</dbReference>
<dbReference type="EMBL" id="CADIKL010000011">
    <property type="protein sequence ID" value="CAB3788174.1"/>
    <property type="molecule type" value="Genomic_DNA"/>
</dbReference>
<sequence>MSAFAVPRVFTPVLTPFNAELAVDIPQLLAFCRWLVGQGAGLALFGTNSEANSLSLAERRAVLDHVCAADIDPAHLLPGTGACALPDAIELTRHAARAGCAGVLMLPPFYYRNVSDDGLFAYYSEVIEAVGSNDLRVLLYHIPQLSGVPISFALIERLRAAYPHTVVGIKDSSGDWSNTAELLARFPGFKVFPASEALLGLALPLGAAGCISATANLQPAAIASVLAATTLETRSACVERVSTLRLAVQSLPMIPALKAVVAHYAGQAGWARVRPPLVPYRAPEAHALLTQLDALGFAMPGLAQMAAR</sequence>
<dbReference type="PRINTS" id="PR00146">
    <property type="entry name" value="DHPICSNTHASE"/>
</dbReference>
<feature type="active site" description="Schiff-base intermediate with substrate" evidence="3">
    <location>
        <position position="170"/>
    </location>
</feature>
<evidence type="ECO:0000256" key="3">
    <source>
        <dbReference type="PIRSR" id="PIRSR001365-1"/>
    </source>
</evidence>
<evidence type="ECO:0000256" key="2">
    <source>
        <dbReference type="PIRNR" id="PIRNR001365"/>
    </source>
</evidence>
<name>A0A6J5FVJ8_9BURK</name>
<dbReference type="AlphaFoldDB" id="A0A6J5FVJ8"/>
<dbReference type="InterPro" id="IPR002220">
    <property type="entry name" value="DapA-like"/>
</dbReference>
<evidence type="ECO:0000313" key="5">
    <source>
        <dbReference type="EMBL" id="CAB3788174.1"/>
    </source>
</evidence>